<keyword evidence="2" id="KW-0378">Hydrolase</keyword>
<dbReference type="InterPro" id="IPR023631">
    <property type="entry name" value="Amidase_dom"/>
</dbReference>
<evidence type="ECO:0000259" key="1">
    <source>
        <dbReference type="Pfam" id="PF01425"/>
    </source>
</evidence>
<dbReference type="PANTHER" id="PTHR43372">
    <property type="entry name" value="FATTY-ACID AMIDE HYDROLASE"/>
    <property type="match status" value="1"/>
</dbReference>
<dbReference type="InterPro" id="IPR052739">
    <property type="entry name" value="FAAH2"/>
</dbReference>
<dbReference type="SUPFAM" id="SSF75304">
    <property type="entry name" value="Amidase signature (AS) enzymes"/>
    <property type="match status" value="1"/>
</dbReference>
<dbReference type="Proteomes" id="UP000525923">
    <property type="component" value="Unassembled WGS sequence"/>
</dbReference>
<sequence length="478" mass="52358">MMETMERTAQSILDMDATQLARLISQKEITSRRAVEIFIGHIKKINPAVNCLVEDRFAEALEEADRADTQIAEGTAKGKLVGVPIGMKEAFNVAGMQTTGGLLRRKGSFQHTDAEAVRKLKAEGAIILGKTNTPELCFCQETDNKLYGRTNNPHDFSRTAGGSSGGEAALIAAGGAAVGLGLDIGGSIRFPSHFNGVIGFKSGKGQVSSEGSYPTVEEGLQERMLGIGPIAKTVRDARLLYSIVAKTPPVKKQLHQFTINVLPKTAYPLSLETAHLLDSIYADLSREFNTEREVPPYFEDSAGLWQEIMSIGGAEGPKREAFGTQTRQPMQEYVKERMAGTADIHRYLSWALIGASLFKPSAKRVKKITKFIEHGDHILEGYFHGYILMLPVYHTGAAKHGAVYNEIFSLKKTFLQYLPYVAYANVWGLPALTVPVGIDGNGMPIAVQLISKNGNEDALFELGEWLERHYAGYKRAHL</sequence>
<evidence type="ECO:0000313" key="2">
    <source>
        <dbReference type="EMBL" id="MBB5179805.1"/>
    </source>
</evidence>
<keyword evidence="3" id="KW-1185">Reference proteome</keyword>
<dbReference type="GO" id="GO:0012505">
    <property type="term" value="C:endomembrane system"/>
    <property type="evidence" value="ECO:0007669"/>
    <property type="project" value="TreeGrafter"/>
</dbReference>
<dbReference type="GO" id="GO:0017064">
    <property type="term" value="F:fatty acid amide hydrolase activity"/>
    <property type="evidence" value="ECO:0007669"/>
    <property type="project" value="UniProtKB-EC"/>
</dbReference>
<dbReference type="InterPro" id="IPR036928">
    <property type="entry name" value="AS_sf"/>
</dbReference>
<dbReference type="PROSITE" id="PS00571">
    <property type="entry name" value="AMIDASES"/>
    <property type="match status" value="1"/>
</dbReference>
<feature type="domain" description="Amidase" evidence="1">
    <location>
        <begin position="34"/>
        <end position="459"/>
    </location>
</feature>
<reference evidence="2 3" key="1">
    <citation type="submission" date="2020-08" db="EMBL/GenBank/DDBJ databases">
        <title>Genomic Encyclopedia of Type Strains, Phase IV (KMG-IV): sequencing the most valuable type-strain genomes for metagenomic binning, comparative biology and taxonomic classification.</title>
        <authorList>
            <person name="Goeker M."/>
        </authorList>
    </citation>
    <scope>NUCLEOTIDE SEQUENCE [LARGE SCALE GENOMIC DNA]</scope>
    <source>
        <strain evidence="2 3">DSM 15895</strain>
    </source>
</reference>
<accession>A0A7W8CQK6</accession>
<dbReference type="Pfam" id="PF01425">
    <property type="entry name" value="Amidase"/>
    <property type="match status" value="1"/>
</dbReference>
<dbReference type="InterPro" id="IPR020556">
    <property type="entry name" value="Amidase_CS"/>
</dbReference>
<dbReference type="PANTHER" id="PTHR43372:SF4">
    <property type="entry name" value="FATTY-ACID AMIDE HYDROLASE 2"/>
    <property type="match status" value="1"/>
</dbReference>
<dbReference type="RefSeq" id="WP_241666164.1">
    <property type="nucleotide sequence ID" value="NZ_JACHHE010000003.1"/>
</dbReference>
<name>A0A7W8CQK6_9BACL</name>
<dbReference type="EC" id="3.5.1.99" evidence="2"/>
<dbReference type="AlphaFoldDB" id="A0A7W8CQK6"/>
<dbReference type="EMBL" id="JACHHE010000003">
    <property type="protein sequence ID" value="MBB5179805.1"/>
    <property type="molecule type" value="Genomic_DNA"/>
</dbReference>
<comment type="caution">
    <text evidence="2">The sequence shown here is derived from an EMBL/GenBank/DDBJ whole genome shotgun (WGS) entry which is preliminary data.</text>
</comment>
<proteinExistence type="predicted"/>
<evidence type="ECO:0000313" key="3">
    <source>
        <dbReference type="Proteomes" id="UP000525923"/>
    </source>
</evidence>
<dbReference type="Gene3D" id="3.90.1300.10">
    <property type="entry name" value="Amidase signature (AS) domain"/>
    <property type="match status" value="1"/>
</dbReference>
<organism evidence="2 3">
    <name type="scientific">Planococcus koreensis</name>
    <dbReference type="NCBI Taxonomy" id="112331"/>
    <lineage>
        <taxon>Bacteria</taxon>
        <taxon>Bacillati</taxon>
        <taxon>Bacillota</taxon>
        <taxon>Bacilli</taxon>
        <taxon>Bacillales</taxon>
        <taxon>Caryophanaceae</taxon>
        <taxon>Planococcus</taxon>
    </lineage>
</organism>
<gene>
    <name evidence="2" type="ORF">HNQ44_001229</name>
</gene>
<protein>
    <submittedName>
        <fullName evidence="2">Fatty acid amide hydrolase 2</fullName>
        <ecNumber evidence="2">3.5.1.99</ecNumber>
    </submittedName>
</protein>